<dbReference type="InterPro" id="IPR019734">
    <property type="entry name" value="TPR_rpt"/>
</dbReference>
<evidence type="ECO:0000256" key="2">
    <source>
        <dbReference type="ARBA" id="ARBA00022490"/>
    </source>
</evidence>
<keyword evidence="4" id="KW-0802">TPR repeat</keyword>
<evidence type="ECO:0000313" key="5">
    <source>
        <dbReference type="EMBL" id="SVE05966.1"/>
    </source>
</evidence>
<sequence>YKLKGGEFHGNIDPYHAEAYKLYMEGLHLISLRLGKIPSQEERIRGRELLRASIQLDPDLKEAYIQLGWDYLNNSDYQESLGIHNQLLSISHGTNDSSGIHSALIMSATINLKLGEYQTAEDEYLKSLQFSTEHKTIVALYKLGIIYREKNQFDNSIFFHKKALKTSIQENEYYYQGVSDHYLGESYFYFGKFSQAIESFNSALDVWRTLNQKHQEIWTQSWKLLAMMQLNQSIESKDLLSEIEFSLVEYQL</sequence>
<accession>A0A383ADK7</accession>
<feature type="non-terminal residue" evidence="5">
    <location>
        <position position="252"/>
    </location>
</feature>
<dbReference type="PANTHER" id="PTHR46630">
    <property type="entry name" value="TETRATRICOPEPTIDE REPEAT PROTEIN 29"/>
    <property type="match status" value="1"/>
</dbReference>
<organism evidence="5">
    <name type="scientific">marine metagenome</name>
    <dbReference type="NCBI Taxonomy" id="408172"/>
    <lineage>
        <taxon>unclassified sequences</taxon>
        <taxon>metagenomes</taxon>
        <taxon>ecological metagenomes</taxon>
    </lineage>
</organism>
<dbReference type="SMART" id="SM00028">
    <property type="entry name" value="TPR"/>
    <property type="match status" value="4"/>
</dbReference>
<dbReference type="GO" id="GO:0005737">
    <property type="term" value="C:cytoplasm"/>
    <property type="evidence" value="ECO:0007669"/>
    <property type="project" value="UniProtKB-SubCell"/>
</dbReference>
<evidence type="ECO:0000256" key="3">
    <source>
        <dbReference type="ARBA" id="ARBA00022737"/>
    </source>
</evidence>
<dbReference type="InterPro" id="IPR011990">
    <property type="entry name" value="TPR-like_helical_dom_sf"/>
</dbReference>
<dbReference type="Pfam" id="PF13181">
    <property type="entry name" value="TPR_8"/>
    <property type="match status" value="1"/>
</dbReference>
<dbReference type="AlphaFoldDB" id="A0A383ADK7"/>
<evidence type="ECO:0000256" key="4">
    <source>
        <dbReference type="ARBA" id="ARBA00022803"/>
    </source>
</evidence>
<gene>
    <name evidence="5" type="ORF">METZ01_LOCUS458820</name>
</gene>
<dbReference type="PANTHER" id="PTHR46630:SF1">
    <property type="entry name" value="TETRATRICOPEPTIDE REPEAT PROTEIN 29"/>
    <property type="match status" value="1"/>
</dbReference>
<feature type="non-terminal residue" evidence="5">
    <location>
        <position position="1"/>
    </location>
</feature>
<dbReference type="InterPro" id="IPR051476">
    <property type="entry name" value="Bac_ResReg_Asp_Phosphatase"/>
</dbReference>
<name>A0A383ADK7_9ZZZZ</name>
<comment type="subcellular location">
    <subcellularLocation>
        <location evidence="1">Cytoplasm</location>
    </subcellularLocation>
</comment>
<reference evidence="5" key="1">
    <citation type="submission" date="2018-05" db="EMBL/GenBank/DDBJ databases">
        <authorList>
            <person name="Lanie J.A."/>
            <person name="Ng W.-L."/>
            <person name="Kazmierczak K.M."/>
            <person name="Andrzejewski T.M."/>
            <person name="Davidsen T.M."/>
            <person name="Wayne K.J."/>
            <person name="Tettelin H."/>
            <person name="Glass J.I."/>
            <person name="Rusch D."/>
            <person name="Podicherti R."/>
            <person name="Tsui H.-C.T."/>
            <person name="Winkler M.E."/>
        </authorList>
    </citation>
    <scope>NUCLEOTIDE SEQUENCE</scope>
</reference>
<keyword evidence="3" id="KW-0677">Repeat</keyword>
<proteinExistence type="predicted"/>
<protein>
    <submittedName>
        <fullName evidence="5">Uncharacterized protein</fullName>
    </submittedName>
</protein>
<keyword evidence="2" id="KW-0963">Cytoplasm</keyword>
<dbReference type="SUPFAM" id="SSF48452">
    <property type="entry name" value="TPR-like"/>
    <property type="match status" value="1"/>
</dbReference>
<dbReference type="EMBL" id="UINC01191356">
    <property type="protein sequence ID" value="SVE05966.1"/>
    <property type="molecule type" value="Genomic_DNA"/>
</dbReference>
<dbReference type="Gene3D" id="1.25.40.10">
    <property type="entry name" value="Tetratricopeptide repeat domain"/>
    <property type="match status" value="2"/>
</dbReference>
<evidence type="ECO:0000256" key="1">
    <source>
        <dbReference type="ARBA" id="ARBA00004496"/>
    </source>
</evidence>